<dbReference type="InterPro" id="IPR002401">
    <property type="entry name" value="Cyt_P450_E_grp-I"/>
</dbReference>
<dbReference type="SUPFAM" id="SSF48264">
    <property type="entry name" value="Cytochrome P450"/>
    <property type="match status" value="1"/>
</dbReference>
<dbReference type="PRINTS" id="PR00385">
    <property type="entry name" value="P450"/>
</dbReference>
<comment type="subcellular location">
    <subcellularLocation>
        <location evidence="3">Endoplasmic reticulum membrane</location>
        <topology evidence="3">Peripheral membrane protein</topology>
    </subcellularLocation>
    <subcellularLocation>
        <location evidence="2">Microsome membrane</location>
        <topology evidence="2">Peripheral membrane protein</topology>
    </subcellularLocation>
</comment>
<sequence>MLLLLIGAVVVTCIYYYIQGVNFWRRQGVPQGSIKYNFVEMLNFFFQRKSFAETIYLDYNLVPNSRYTGFYSSKLPILMIKDPDLIKDITVKNFDHFPDHTNVFSEIAEPLWGRNLFALKGQKWRDMRPILSPSFTSSKMRSIFLLITECAESFSEYFLKKGNNIIEIELRDSFTRFTNDVIATTAFGIKMDSLENKNNRFYRMGKELTNFATGVSNGIKLSLFVLFPKIFEILKIGLFKKEVTKFFIDIIDDTLKTRKENKIVRQDMIHLLMEAQKELENKDVEIEESSSAPQTKAHLVQQRELTNFDIAAQALIFFFAGFETVSALMCFMAYELAVSPEIQQRLRDEIEETLKNCQGNLTYEALLKMKYMDMVVSESLRKWPTAVAVDRECVKPYTIEPKLPGEKPVYIKEKGPIWIPIYGIHHDPKFYPVPEKFDPDRFSDENKRKINAYTYLPFGLGPRNCIGSRFALLEIKTVFFHLLHNFAIVPTNKSIIPVKLSAKGFSLTAEGGFWFGLKKLKIKNRKYC</sequence>
<dbReference type="InterPro" id="IPR017972">
    <property type="entry name" value="Cyt_P450_CS"/>
</dbReference>
<name>A0A9P0G4A2_9CUCU</name>
<dbReference type="PRINTS" id="PR00463">
    <property type="entry name" value="EP450I"/>
</dbReference>
<evidence type="ECO:0000256" key="4">
    <source>
        <dbReference type="ARBA" id="ARBA00010617"/>
    </source>
</evidence>
<dbReference type="AlphaFoldDB" id="A0A9P0G4A2"/>
<evidence type="ECO:0000256" key="3">
    <source>
        <dbReference type="ARBA" id="ARBA00004406"/>
    </source>
</evidence>
<keyword evidence="12" id="KW-0472">Membrane</keyword>
<dbReference type="InterPro" id="IPR001128">
    <property type="entry name" value="Cyt_P450"/>
</dbReference>
<dbReference type="EMBL" id="OV651813">
    <property type="protein sequence ID" value="CAH1099423.1"/>
    <property type="molecule type" value="Genomic_DNA"/>
</dbReference>
<keyword evidence="10 13" id="KW-0408">Iron</keyword>
<dbReference type="OrthoDB" id="2789670at2759"/>
<evidence type="ECO:0000256" key="10">
    <source>
        <dbReference type="ARBA" id="ARBA00023004"/>
    </source>
</evidence>
<gene>
    <name evidence="15" type="ORF">PSYICH_LOCUS117</name>
</gene>
<dbReference type="PANTHER" id="PTHR24292">
    <property type="entry name" value="CYTOCHROME P450"/>
    <property type="match status" value="1"/>
</dbReference>
<evidence type="ECO:0008006" key="17">
    <source>
        <dbReference type="Google" id="ProtNLM"/>
    </source>
</evidence>
<dbReference type="GO" id="GO:0005789">
    <property type="term" value="C:endoplasmic reticulum membrane"/>
    <property type="evidence" value="ECO:0007669"/>
    <property type="project" value="UniProtKB-SubCell"/>
</dbReference>
<accession>A0A9P0G4A2</accession>
<protein>
    <recommendedName>
        <fullName evidence="17">Cytochrome P450</fullName>
    </recommendedName>
</protein>
<dbReference type="PROSITE" id="PS00086">
    <property type="entry name" value="CYTOCHROME_P450"/>
    <property type="match status" value="1"/>
</dbReference>
<evidence type="ECO:0000313" key="16">
    <source>
        <dbReference type="Proteomes" id="UP001153636"/>
    </source>
</evidence>
<keyword evidence="9 14" id="KW-0560">Oxidoreductase</keyword>
<organism evidence="15 16">
    <name type="scientific">Psylliodes chrysocephalus</name>
    <dbReference type="NCBI Taxonomy" id="3402493"/>
    <lineage>
        <taxon>Eukaryota</taxon>
        <taxon>Metazoa</taxon>
        <taxon>Ecdysozoa</taxon>
        <taxon>Arthropoda</taxon>
        <taxon>Hexapoda</taxon>
        <taxon>Insecta</taxon>
        <taxon>Pterygota</taxon>
        <taxon>Neoptera</taxon>
        <taxon>Endopterygota</taxon>
        <taxon>Coleoptera</taxon>
        <taxon>Polyphaga</taxon>
        <taxon>Cucujiformia</taxon>
        <taxon>Chrysomeloidea</taxon>
        <taxon>Chrysomelidae</taxon>
        <taxon>Galerucinae</taxon>
        <taxon>Alticini</taxon>
        <taxon>Psylliodes</taxon>
    </lineage>
</organism>
<keyword evidence="6 13" id="KW-0479">Metal-binding</keyword>
<dbReference type="FunFam" id="1.10.630.10:FF:000042">
    <property type="entry name" value="Cytochrome P450"/>
    <property type="match status" value="1"/>
</dbReference>
<evidence type="ECO:0000256" key="12">
    <source>
        <dbReference type="ARBA" id="ARBA00023136"/>
    </source>
</evidence>
<evidence type="ECO:0000256" key="13">
    <source>
        <dbReference type="PIRSR" id="PIRSR602401-1"/>
    </source>
</evidence>
<evidence type="ECO:0000256" key="14">
    <source>
        <dbReference type="RuleBase" id="RU000461"/>
    </source>
</evidence>
<dbReference type="PANTHER" id="PTHR24292:SF54">
    <property type="entry name" value="CYP9F3-RELATED"/>
    <property type="match status" value="1"/>
</dbReference>
<keyword evidence="11 14" id="KW-0503">Monooxygenase</keyword>
<dbReference type="InterPro" id="IPR036396">
    <property type="entry name" value="Cyt_P450_sf"/>
</dbReference>
<keyword evidence="7" id="KW-0256">Endoplasmic reticulum</keyword>
<evidence type="ECO:0000256" key="9">
    <source>
        <dbReference type="ARBA" id="ARBA00023002"/>
    </source>
</evidence>
<evidence type="ECO:0000256" key="11">
    <source>
        <dbReference type="ARBA" id="ARBA00023033"/>
    </source>
</evidence>
<evidence type="ECO:0000256" key="5">
    <source>
        <dbReference type="ARBA" id="ARBA00022617"/>
    </source>
</evidence>
<evidence type="ECO:0000256" key="7">
    <source>
        <dbReference type="ARBA" id="ARBA00022824"/>
    </source>
</evidence>
<evidence type="ECO:0000256" key="2">
    <source>
        <dbReference type="ARBA" id="ARBA00004174"/>
    </source>
</evidence>
<dbReference type="Proteomes" id="UP001153636">
    <property type="component" value="Chromosome 1"/>
</dbReference>
<keyword evidence="5 13" id="KW-0349">Heme</keyword>
<dbReference type="CDD" id="cd11056">
    <property type="entry name" value="CYP6-like"/>
    <property type="match status" value="1"/>
</dbReference>
<evidence type="ECO:0000256" key="6">
    <source>
        <dbReference type="ARBA" id="ARBA00022723"/>
    </source>
</evidence>
<feature type="binding site" description="axial binding residue" evidence="13">
    <location>
        <position position="465"/>
    </location>
    <ligand>
        <name>heme</name>
        <dbReference type="ChEBI" id="CHEBI:30413"/>
    </ligand>
    <ligandPart>
        <name>Fe</name>
        <dbReference type="ChEBI" id="CHEBI:18248"/>
    </ligandPart>
</feature>
<dbReference type="Gene3D" id="1.10.630.10">
    <property type="entry name" value="Cytochrome P450"/>
    <property type="match status" value="1"/>
</dbReference>
<dbReference type="GO" id="GO:0005506">
    <property type="term" value="F:iron ion binding"/>
    <property type="evidence" value="ECO:0007669"/>
    <property type="project" value="InterPro"/>
</dbReference>
<dbReference type="GO" id="GO:0016705">
    <property type="term" value="F:oxidoreductase activity, acting on paired donors, with incorporation or reduction of molecular oxygen"/>
    <property type="evidence" value="ECO:0007669"/>
    <property type="project" value="InterPro"/>
</dbReference>
<evidence type="ECO:0000313" key="15">
    <source>
        <dbReference type="EMBL" id="CAH1099423.1"/>
    </source>
</evidence>
<proteinExistence type="inferred from homology"/>
<dbReference type="GO" id="GO:0004497">
    <property type="term" value="F:monooxygenase activity"/>
    <property type="evidence" value="ECO:0007669"/>
    <property type="project" value="UniProtKB-KW"/>
</dbReference>
<dbReference type="Pfam" id="PF00067">
    <property type="entry name" value="p450"/>
    <property type="match status" value="1"/>
</dbReference>
<evidence type="ECO:0000256" key="1">
    <source>
        <dbReference type="ARBA" id="ARBA00001971"/>
    </source>
</evidence>
<evidence type="ECO:0000256" key="8">
    <source>
        <dbReference type="ARBA" id="ARBA00022848"/>
    </source>
</evidence>
<dbReference type="InterPro" id="IPR050476">
    <property type="entry name" value="Insect_CytP450_Detox"/>
</dbReference>
<reference evidence="15" key="1">
    <citation type="submission" date="2022-01" db="EMBL/GenBank/DDBJ databases">
        <authorList>
            <person name="King R."/>
        </authorList>
    </citation>
    <scope>NUCLEOTIDE SEQUENCE</scope>
</reference>
<dbReference type="GO" id="GO:0020037">
    <property type="term" value="F:heme binding"/>
    <property type="evidence" value="ECO:0007669"/>
    <property type="project" value="InterPro"/>
</dbReference>
<keyword evidence="8" id="KW-0492">Microsome</keyword>
<keyword evidence="16" id="KW-1185">Reference proteome</keyword>
<comment type="similarity">
    <text evidence="4 14">Belongs to the cytochrome P450 family.</text>
</comment>
<comment type="cofactor">
    <cofactor evidence="1 13">
        <name>heme</name>
        <dbReference type="ChEBI" id="CHEBI:30413"/>
    </cofactor>
</comment>